<keyword evidence="2" id="KW-1133">Transmembrane helix</keyword>
<sequence>LLLSSLSSALEVSPDSPCAPKCIDDPRTGNASDVQSSLTFNRDLFCYNWEVVGNNSTQSGQKFKDCNDCMKSSGYAWTTAVERDTNWFLFNNRGVVDWCLFGRFAEENNENITQSSIYKSCNNSCNKIYDAADYTIKQNPDSYSFCDYNGNFTSDADSCLSCLYETPGLTILGNGESWIYDFPKDQEVYAATKISLSGTSTNATSSGSPSPSSSTSSTSSGLSKGAIAGIVLGALVGIAVILGAILLLLRRRKNKNKNIPMHVSH</sequence>
<comment type="caution">
    <text evidence="3">The sequence shown here is derived from an EMBL/GenBank/DDBJ whole genome shotgun (WGS) entry which is preliminary data.</text>
</comment>
<accession>A0A9P4HD93</accession>
<feature type="transmembrane region" description="Helical" evidence="2">
    <location>
        <begin position="226"/>
        <end position="249"/>
    </location>
</feature>
<feature type="non-terminal residue" evidence="3">
    <location>
        <position position="265"/>
    </location>
</feature>
<proteinExistence type="predicted"/>
<name>A0A9P4HD93_9PLEO</name>
<dbReference type="CDD" id="cd12087">
    <property type="entry name" value="TM_EGFR-like"/>
    <property type="match status" value="1"/>
</dbReference>
<dbReference type="EMBL" id="ML978175">
    <property type="protein sequence ID" value="KAF2032119.1"/>
    <property type="molecule type" value="Genomic_DNA"/>
</dbReference>
<evidence type="ECO:0000256" key="1">
    <source>
        <dbReference type="SAM" id="MobiDB-lite"/>
    </source>
</evidence>
<dbReference type="PANTHER" id="PTHR16861">
    <property type="entry name" value="GLYCOPROTEIN 38"/>
    <property type="match status" value="1"/>
</dbReference>
<dbReference type="PANTHER" id="PTHR16861:SF4">
    <property type="entry name" value="SH3 DOMAIN PROTEIN (AFU_ORTHOLOGUE AFUA_1G13610)"/>
    <property type="match status" value="1"/>
</dbReference>
<organism evidence="3 4">
    <name type="scientific">Setomelanomma holmii</name>
    <dbReference type="NCBI Taxonomy" id="210430"/>
    <lineage>
        <taxon>Eukaryota</taxon>
        <taxon>Fungi</taxon>
        <taxon>Dikarya</taxon>
        <taxon>Ascomycota</taxon>
        <taxon>Pezizomycotina</taxon>
        <taxon>Dothideomycetes</taxon>
        <taxon>Pleosporomycetidae</taxon>
        <taxon>Pleosporales</taxon>
        <taxon>Pleosporineae</taxon>
        <taxon>Phaeosphaeriaceae</taxon>
        <taxon>Setomelanomma</taxon>
    </lineage>
</organism>
<feature type="region of interest" description="Disordered" evidence="1">
    <location>
        <begin position="199"/>
        <end position="220"/>
    </location>
</feature>
<dbReference type="AlphaFoldDB" id="A0A9P4HD93"/>
<dbReference type="OrthoDB" id="5426678at2759"/>
<protein>
    <submittedName>
        <fullName evidence="3">Uncharacterized protein</fullName>
    </submittedName>
</protein>
<feature type="non-terminal residue" evidence="3">
    <location>
        <position position="1"/>
    </location>
</feature>
<dbReference type="Proteomes" id="UP000799777">
    <property type="component" value="Unassembled WGS sequence"/>
</dbReference>
<evidence type="ECO:0000313" key="3">
    <source>
        <dbReference type="EMBL" id="KAF2032119.1"/>
    </source>
</evidence>
<evidence type="ECO:0000313" key="4">
    <source>
        <dbReference type="Proteomes" id="UP000799777"/>
    </source>
</evidence>
<evidence type="ECO:0000256" key="2">
    <source>
        <dbReference type="SAM" id="Phobius"/>
    </source>
</evidence>
<keyword evidence="4" id="KW-1185">Reference proteome</keyword>
<gene>
    <name evidence="3" type="ORF">EK21DRAFT_49113</name>
</gene>
<keyword evidence="2" id="KW-0812">Transmembrane</keyword>
<keyword evidence="2" id="KW-0472">Membrane</keyword>
<reference evidence="3" key="1">
    <citation type="journal article" date="2020" name="Stud. Mycol.">
        <title>101 Dothideomycetes genomes: a test case for predicting lifestyles and emergence of pathogens.</title>
        <authorList>
            <person name="Haridas S."/>
            <person name="Albert R."/>
            <person name="Binder M."/>
            <person name="Bloem J."/>
            <person name="Labutti K."/>
            <person name="Salamov A."/>
            <person name="Andreopoulos B."/>
            <person name="Baker S."/>
            <person name="Barry K."/>
            <person name="Bills G."/>
            <person name="Bluhm B."/>
            <person name="Cannon C."/>
            <person name="Castanera R."/>
            <person name="Culley D."/>
            <person name="Daum C."/>
            <person name="Ezra D."/>
            <person name="Gonzalez J."/>
            <person name="Henrissat B."/>
            <person name="Kuo A."/>
            <person name="Liang C."/>
            <person name="Lipzen A."/>
            <person name="Lutzoni F."/>
            <person name="Magnuson J."/>
            <person name="Mondo S."/>
            <person name="Nolan M."/>
            <person name="Ohm R."/>
            <person name="Pangilinan J."/>
            <person name="Park H.-J."/>
            <person name="Ramirez L."/>
            <person name="Alfaro M."/>
            <person name="Sun H."/>
            <person name="Tritt A."/>
            <person name="Yoshinaga Y."/>
            <person name="Zwiers L.-H."/>
            <person name="Turgeon B."/>
            <person name="Goodwin S."/>
            <person name="Spatafora J."/>
            <person name="Crous P."/>
            <person name="Grigoriev I."/>
        </authorList>
    </citation>
    <scope>NUCLEOTIDE SEQUENCE</scope>
    <source>
        <strain evidence="3">CBS 110217</strain>
    </source>
</reference>